<evidence type="ECO:0000259" key="3">
    <source>
        <dbReference type="Pfam" id="PF00534"/>
    </source>
</evidence>
<evidence type="ECO:0000313" key="4">
    <source>
        <dbReference type="EMBL" id="TDH20308.1"/>
    </source>
</evidence>
<reference evidence="4 5" key="1">
    <citation type="journal article" date="2019" name="Sci. Rep.">
        <title>Extended insight into the Mycobacterium chelonae-abscessus complex through whole genome sequencing of Mycobacterium salmoniphilum outbreak and Mycobacterium salmoniphilum-like strains.</title>
        <authorList>
            <person name="Behra P.R.K."/>
            <person name="Das S."/>
            <person name="Pettersson B.M.F."/>
            <person name="Shirreff L."/>
            <person name="DuCote T."/>
            <person name="Jacobsson K.G."/>
            <person name="Ennis D.G."/>
            <person name="Kirsebom L.A."/>
        </authorList>
    </citation>
    <scope>NUCLEOTIDE SEQUENCE [LARGE SCALE GENOMIC DNA]</scope>
    <source>
        <strain evidence="4 5">DSM 45524</strain>
    </source>
</reference>
<dbReference type="CDD" id="cd03801">
    <property type="entry name" value="GT4_PimA-like"/>
    <property type="match status" value="1"/>
</dbReference>
<comment type="caution">
    <text evidence="4">The sequence shown here is derived from an EMBL/GenBank/DDBJ whole genome shotgun (WGS) entry which is preliminary data.</text>
</comment>
<proteinExistence type="predicted"/>
<dbReference type="GO" id="GO:0016757">
    <property type="term" value="F:glycosyltransferase activity"/>
    <property type="evidence" value="ECO:0007669"/>
    <property type="project" value="InterPro"/>
</dbReference>
<protein>
    <submittedName>
        <fullName evidence="4">Glycosyltransferase</fullName>
    </submittedName>
</protein>
<feature type="region of interest" description="Disordered" evidence="2">
    <location>
        <begin position="1"/>
        <end position="34"/>
    </location>
</feature>
<gene>
    <name evidence="4" type="ORF">EJ571_16115</name>
</gene>
<feature type="domain" description="Glycosyl transferase family 1" evidence="3">
    <location>
        <begin position="241"/>
        <end position="394"/>
    </location>
</feature>
<sequence length="418" mass="45063">MHELAGVARQHHRSYQSQHGQQHGTGHRGMAVSPGLVRGHSEERYLAAELYTWRVSNVRSTPAPVRVLAIGPAPAGPESRGGMATVMSHMAALTDPDVTVRVVPTYVDAGRWRWLWVGMRGMLVSSWWVLTGQVDVLHVHLGHGGSVARKALPLWAARIRRVPSLIHAHSFDFAGWYRQQPVAVQYGVRWGLRADRWIILGRGLADEYTACLQLDPNHVAVLQNPVRIPEQPAFSAAATVTAVSLGRLGHRKGTYDIVRAVSILPTDVRALLRIHLAGDGEVEQVRAAVTSAGVADVITVHGWLDAAAGAELLSGADIFVLPSYAEGLPMALLEAMAAAVAVITAPVGSIAEVVHNNENGILITPGDIDALAAALTRLATGPEERRALAQAARETVRGLDIADWEAQLVRTWKSLADR</sequence>
<name>A0A4V3A5Y8_9MYCO</name>
<feature type="compositionally biased region" description="Low complexity" evidence="2">
    <location>
        <begin position="15"/>
        <end position="24"/>
    </location>
</feature>
<dbReference type="Proteomes" id="UP000295627">
    <property type="component" value="Unassembled WGS sequence"/>
</dbReference>
<dbReference type="InterPro" id="IPR001296">
    <property type="entry name" value="Glyco_trans_1"/>
</dbReference>
<evidence type="ECO:0000256" key="1">
    <source>
        <dbReference type="ARBA" id="ARBA00022679"/>
    </source>
</evidence>
<dbReference type="Gene3D" id="3.40.50.2000">
    <property type="entry name" value="Glycogen Phosphorylase B"/>
    <property type="match status" value="2"/>
</dbReference>
<accession>A0A4V3A5Y8</accession>
<dbReference type="AlphaFoldDB" id="A0A4V3A5Y8"/>
<dbReference type="PANTHER" id="PTHR12526">
    <property type="entry name" value="GLYCOSYLTRANSFERASE"/>
    <property type="match status" value="1"/>
</dbReference>
<evidence type="ECO:0000256" key="2">
    <source>
        <dbReference type="SAM" id="MobiDB-lite"/>
    </source>
</evidence>
<organism evidence="4 5">
    <name type="scientific">Mycobacteroides franklinii</name>
    <dbReference type="NCBI Taxonomy" id="948102"/>
    <lineage>
        <taxon>Bacteria</taxon>
        <taxon>Bacillati</taxon>
        <taxon>Actinomycetota</taxon>
        <taxon>Actinomycetes</taxon>
        <taxon>Mycobacteriales</taxon>
        <taxon>Mycobacteriaceae</taxon>
        <taxon>Mycobacteroides</taxon>
    </lineage>
</organism>
<evidence type="ECO:0000313" key="5">
    <source>
        <dbReference type="Proteomes" id="UP000295627"/>
    </source>
</evidence>
<dbReference type="EMBL" id="RXLR01000017">
    <property type="protein sequence ID" value="TDH20308.1"/>
    <property type="molecule type" value="Genomic_DNA"/>
</dbReference>
<dbReference type="PANTHER" id="PTHR12526:SF631">
    <property type="entry name" value="BLL6306 PROTEIN"/>
    <property type="match status" value="1"/>
</dbReference>
<keyword evidence="1 4" id="KW-0808">Transferase</keyword>
<dbReference type="SUPFAM" id="SSF53756">
    <property type="entry name" value="UDP-Glycosyltransferase/glycogen phosphorylase"/>
    <property type="match status" value="1"/>
</dbReference>
<dbReference type="Pfam" id="PF00534">
    <property type="entry name" value="Glycos_transf_1"/>
    <property type="match status" value="1"/>
</dbReference>